<dbReference type="Gene3D" id="3.30.1150.10">
    <property type="match status" value="1"/>
</dbReference>
<feature type="transmembrane region" description="Helical" evidence="10">
    <location>
        <begin position="6"/>
        <end position="22"/>
    </location>
</feature>
<dbReference type="HOGENOM" id="CLU_013798_1_1_10"/>
<proteinExistence type="inferred from homology"/>
<evidence type="ECO:0000256" key="3">
    <source>
        <dbReference type="ARBA" id="ARBA00022448"/>
    </source>
</evidence>
<dbReference type="eggNOG" id="COG4219">
    <property type="taxonomic scope" value="Bacteria"/>
</dbReference>
<keyword evidence="9 10" id="KW-0472">Membrane</keyword>
<evidence type="ECO:0000256" key="5">
    <source>
        <dbReference type="ARBA" id="ARBA00022519"/>
    </source>
</evidence>
<evidence type="ECO:0000256" key="2">
    <source>
        <dbReference type="ARBA" id="ARBA00006555"/>
    </source>
</evidence>
<dbReference type="Pfam" id="PF03544">
    <property type="entry name" value="TonB_C"/>
    <property type="match status" value="1"/>
</dbReference>
<keyword evidence="3" id="KW-0813">Transport</keyword>
<dbReference type="GO" id="GO:0015031">
    <property type="term" value="P:protein transport"/>
    <property type="evidence" value="ECO:0007669"/>
    <property type="project" value="UniProtKB-KW"/>
</dbReference>
<dbReference type="NCBIfam" id="TIGR01352">
    <property type="entry name" value="tonB_Cterm"/>
    <property type="match status" value="1"/>
</dbReference>
<feature type="transmembrane region" description="Helical" evidence="10">
    <location>
        <begin position="261"/>
        <end position="279"/>
    </location>
</feature>
<dbReference type="InterPro" id="IPR006260">
    <property type="entry name" value="TonB/TolA_C"/>
</dbReference>
<reference evidence="12 13" key="1">
    <citation type="submission" date="2012-02" db="EMBL/GenBank/DDBJ databases">
        <title>Improved High-Quality Draft genome of Joostella marina DSM 19592.</title>
        <authorList>
            <consortium name="US DOE Joint Genome Institute (JGI-PGF)"/>
            <person name="Lucas S."/>
            <person name="Copeland A."/>
            <person name="Lapidus A."/>
            <person name="Bruce D."/>
            <person name="Goodwin L."/>
            <person name="Pitluck S."/>
            <person name="Peters L."/>
            <person name="Chertkov O."/>
            <person name="Ovchinnikova G."/>
            <person name="Kyrpides N."/>
            <person name="Mavromatis K."/>
            <person name="Detter J.C."/>
            <person name="Han C."/>
            <person name="Land M."/>
            <person name="Hauser L."/>
            <person name="Markowitz V."/>
            <person name="Cheng J.-F."/>
            <person name="Hugenholtz P."/>
            <person name="Woyke T."/>
            <person name="Wu D."/>
            <person name="Tindall B."/>
            <person name="Brambilla E."/>
            <person name="Klenk H.-P."/>
            <person name="Eisen J.A."/>
        </authorList>
    </citation>
    <scope>NUCLEOTIDE SEQUENCE [LARGE SCALE GENOMIC DNA]</scope>
    <source>
        <strain evidence="12 13">DSM 19592</strain>
    </source>
</reference>
<comment type="subcellular location">
    <subcellularLocation>
        <location evidence="1">Cell inner membrane</location>
        <topology evidence="1">Single-pass membrane protein</topology>
        <orientation evidence="1">Periplasmic side</orientation>
    </subcellularLocation>
</comment>
<keyword evidence="13" id="KW-1185">Reference proteome</keyword>
<evidence type="ECO:0000259" key="11">
    <source>
        <dbReference type="PROSITE" id="PS52015"/>
    </source>
</evidence>
<protein>
    <submittedName>
        <fullName evidence="12">TonB family protein</fullName>
    </submittedName>
</protein>
<evidence type="ECO:0000256" key="4">
    <source>
        <dbReference type="ARBA" id="ARBA00022475"/>
    </source>
</evidence>
<sequence>MTYIIQTIAFQLLFLVIYDFFLKKETFFNWNRAYLLLTPLLSVILPFVELESFKTTVPQNYMFLLPEIVLTAKDNSVNVVETSLIPTLSILEWIFIIGSVISLLWFLYKLLQIQHLKKEGKTRYFEGYNRIEVAKEDAAFSFFKDIFIGKSLLQKEHKHIIEHELVHIKEKHSLDLIFFEILRIVFWFNPLIYIYQARITELHEFIADAKTVKNNKKEHYQLLLEEVFKTDRISFINHFFNQSLIKKRIVMLQKSKSKKVWQLKYLVLIPMVLSMLFYTSCEKEESIITEKQMSIEEQVRELEAALESSDEELSPELRKQIFSLAVKTSNKKYNTDKKFDASKIDQGEDIPFTVIPVKPMFKDCEGLAQELQFECFKEKIDNHVRATFKYPLEAQNNGIQGRVYINFRINIDGSVTILNSRAPAASLDLEARRIIEALPTFLPGKDQNGNLHPVTFAYPIVFKLS</sequence>
<keyword evidence="8 10" id="KW-1133">Transmembrane helix</keyword>
<dbReference type="CDD" id="cd07341">
    <property type="entry name" value="M56_BlaR1_MecR1_like"/>
    <property type="match status" value="1"/>
</dbReference>
<evidence type="ECO:0000256" key="7">
    <source>
        <dbReference type="ARBA" id="ARBA00022927"/>
    </source>
</evidence>
<evidence type="ECO:0000256" key="1">
    <source>
        <dbReference type="ARBA" id="ARBA00004383"/>
    </source>
</evidence>
<dbReference type="PANTHER" id="PTHR33446">
    <property type="entry name" value="PROTEIN TONB-RELATED"/>
    <property type="match status" value="1"/>
</dbReference>
<feature type="transmembrane region" description="Helical" evidence="10">
    <location>
        <begin position="34"/>
        <end position="53"/>
    </location>
</feature>
<dbReference type="PANTHER" id="PTHR33446:SF2">
    <property type="entry name" value="PROTEIN TONB"/>
    <property type="match status" value="1"/>
</dbReference>
<dbReference type="PROSITE" id="PS52015">
    <property type="entry name" value="TONB_CTD"/>
    <property type="match status" value="1"/>
</dbReference>
<dbReference type="GO" id="GO:0031992">
    <property type="term" value="F:energy transducer activity"/>
    <property type="evidence" value="ECO:0007669"/>
    <property type="project" value="TreeGrafter"/>
</dbReference>
<dbReference type="InterPro" id="IPR051045">
    <property type="entry name" value="TonB-dependent_transducer"/>
</dbReference>
<dbReference type="GO" id="GO:0055085">
    <property type="term" value="P:transmembrane transport"/>
    <property type="evidence" value="ECO:0007669"/>
    <property type="project" value="InterPro"/>
</dbReference>
<evidence type="ECO:0000256" key="9">
    <source>
        <dbReference type="ARBA" id="ARBA00023136"/>
    </source>
</evidence>
<accession>I3C3X0</accession>
<dbReference type="InterPro" id="IPR008756">
    <property type="entry name" value="Peptidase_M56"/>
</dbReference>
<evidence type="ECO:0000313" key="13">
    <source>
        <dbReference type="Proteomes" id="UP000004690"/>
    </source>
</evidence>
<dbReference type="InterPro" id="IPR037682">
    <property type="entry name" value="TonB_C"/>
</dbReference>
<dbReference type="AlphaFoldDB" id="I3C3X0"/>
<feature type="domain" description="TonB C-terminal" evidence="11">
    <location>
        <begin position="375"/>
        <end position="465"/>
    </location>
</feature>
<keyword evidence="4" id="KW-1003">Cell membrane</keyword>
<dbReference type="EMBL" id="JH651379">
    <property type="protein sequence ID" value="EIJ38313.1"/>
    <property type="molecule type" value="Genomic_DNA"/>
</dbReference>
<dbReference type="RefSeq" id="WP_008611479.1">
    <property type="nucleotide sequence ID" value="NZ_JH651379.1"/>
</dbReference>
<evidence type="ECO:0000313" key="12">
    <source>
        <dbReference type="EMBL" id="EIJ38313.1"/>
    </source>
</evidence>
<keyword evidence="7" id="KW-0653">Protein transport</keyword>
<dbReference type="SUPFAM" id="SSF74653">
    <property type="entry name" value="TolA/TonB C-terminal domain"/>
    <property type="match status" value="1"/>
</dbReference>
<evidence type="ECO:0000256" key="8">
    <source>
        <dbReference type="ARBA" id="ARBA00022989"/>
    </source>
</evidence>
<dbReference type="Pfam" id="PF05569">
    <property type="entry name" value="Peptidase_M56"/>
    <property type="match status" value="1"/>
</dbReference>
<dbReference type="Proteomes" id="UP000004690">
    <property type="component" value="Unassembled WGS sequence"/>
</dbReference>
<keyword evidence="6 10" id="KW-0812">Transmembrane</keyword>
<comment type="similarity">
    <text evidence="2">Belongs to the TonB family.</text>
</comment>
<organism evidence="12 13">
    <name type="scientific">Galbibacter orientalis DSM 19592</name>
    <dbReference type="NCBI Taxonomy" id="926559"/>
    <lineage>
        <taxon>Bacteria</taxon>
        <taxon>Pseudomonadati</taxon>
        <taxon>Bacteroidota</taxon>
        <taxon>Flavobacteriia</taxon>
        <taxon>Flavobacteriales</taxon>
        <taxon>Flavobacteriaceae</taxon>
        <taxon>Galbibacter</taxon>
    </lineage>
</organism>
<evidence type="ECO:0000256" key="10">
    <source>
        <dbReference type="SAM" id="Phobius"/>
    </source>
</evidence>
<keyword evidence="5" id="KW-0997">Cell inner membrane</keyword>
<dbReference type="STRING" id="926559.JoomaDRAFT_1297"/>
<feature type="transmembrane region" description="Helical" evidence="10">
    <location>
        <begin position="90"/>
        <end position="108"/>
    </location>
</feature>
<dbReference type="GO" id="GO:0098797">
    <property type="term" value="C:plasma membrane protein complex"/>
    <property type="evidence" value="ECO:0007669"/>
    <property type="project" value="TreeGrafter"/>
</dbReference>
<gene>
    <name evidence="12" type="ORF">JoomaDRAFT_1297</name>
</gene>
<name>I3C3X0_9FLAO</name>
<evidence type="ECO:0000256" key="6">
    <source>
        <dbReference type="ARBA" id="ARBA00022692"/>
    </source>
</evidence>